<evidence type="ECO:0000256" key="11">
    <source>
        <dbReference type="ARBA" id="ARBA00023157"/>
    </source>
</evidence>
<dbReference type="InterPro" id="IPR044965">
    <property type="entry name" value="Glyco_hydro_17_plant"/>
</dbReference>
<evidence type="ECO:0000256" key="4">
    <source>
        <dbReference type="ARBA" id="ARBA00012780"/>
    </source>
</evidence>
<dbReference type="InterPro" id="IPR017853">
    <property type="entry name" value="GH"/>
</dbReference>
<gene>
    <name evidence="21" type="ORF">MUK42_12744</name>
</gene>
<dbReference type="Gene3D" id="4.10.1100.10">
    <property type="entry name" value="Transcription factor, SBP-box domain"/>
    <property type="match status" value="1"/>
</dbReference>
<evidence type="ECO:0000256" key="10">
    <source>
        <dbReference type="ARBA" id="ARBA00023136"/>
    </source>
</evidence>
<dbReference type="GO" id="GO:0003677">
    <property type="term" value="F:DNA binding"/>
    <property type="evidence" value="ECO:0007669"/>
    <property type="project" value="InterPro"/>
</dbReference>
<dbReference type="GO" id="GO:0005634">
    <property type="term" value="C:nucleus"/>
    <property type="evidence" value="ECO:0007669"/>
    <property type="project" value="InterPro"/>
</dbReference>
<keyword evidence="10" id="KW-0472">Membrane</keyword>
<dbReference type="GO" id="GO:0005886">
    <property type="term" value="C:plasma membrane"/>
    <property type="evidence" value="ECO:0007669"/>
    <property type="project" value="UniProtKB-SubCell"/>
</dbReference>
<dbReference type="Pfam" id="PF00332">
    <property type="entry name" value="Glyco_hydro_17"/>
    <property type="match status" value="1"/>
</dbReference>
<reference evidence="21" key="1">
    <citation type="submission" date="2022-05" db="EMBL/GenBank/DDBJ databases">
        <title>The Musa troglodytarum L. genome provides insights into the mechanism of non-climacteric behaviour and enrichment of carotenoids.</title>
        <authorList>
            <person name="Wang J."/>
        </authorList>
    </citation>
    <scope>NUCLEOTIDE SEQUENCE</scope>
    <source>
        <tissue evidence="21">Leaf</tissue>
    </source>
</reference>
<evidence type="ECO:0000256" key="8">
    <source>
        <dbReference type="ARBA" id="ARBA00022801"/>
    </source>
</evidence>
<evidence type="ECO:0000259" key="20">
    <source>
        <dbReference type="PROSITE" id="PS51141"/>
    </source>
</evidence>
<dbReference type="GO" id="GO:0098552">
    <property type="term" value="C:side of membrane"/>
    <property type="evidence" value="ECO:0007669"/>
    <property type="project" value="UniProtKB-KW"/>
</dbReference>
<dbReference type="Pfam" id="PF03110">
    <property type="entry name" value="SBP"/>
    <property type="match status" value="2"/>
</dbReference>
<dbReference type="Gene3D" id="3.20.20.80">
    <property type="entry name" value="Glycosidases"/>
    <property type="match status" value="1"/>
</dbReference>
<dbReference type="OrthoDB" id="514967at2759"/>
<feature type="region of interest" description="Disordered" evidence="18">
    <location>
        <begin position="969"/>
        <end position="997"/>
    </location>
</feature>
<keyword evidence="15" id="KW-0863">Zinc-finger</keyword>
<dbReference type="EMBL" id="CP097510">
    <property type="protein sequence ID" value="URE22767.1"/>
    <property type="molecule type" value="Genomic_DNA"/>
</dbReference>
<dbReference type="AlphaFoldDB" id="A0A9E7H381"/>
<dbReference type="InterPro" id="IPR036893">
    <property type="entry name" value="SBP_sf"/>
</dbReference>
<evidence type="ECO:0000256" key="18">
    <source>
        <dbReference type="SAM" id="MobiDB-lite"/>
    </source>
</evidence>
<evidence type="ECO:0000256" key="2">
    <source>
        <dbReference type="ARBA" id="ARBA00004609"/>
    </source>
</evidence>
<evidence type="ECO:0000256" key="14">
    <source>
        <dbReference type="ARBA" id="ARBA00023295"/>
    </source>
</evidence>
<keyword evidence="5" id="KW-1003">Cell membrane</keyword>
<dbReference type="PROSITE" id="PS00587">
    <property type="entry name" value="GLYCOSYL_HYDROL_F17"/>
    <property type="match status" value="1"/>
</dbReference>
<feature type="region of interest" description="Disordered" evidence="18">
    <location>
        <begin position="624"/>
        <end position="671"/>
    </location>
</feature>
<dbReference type="InterPro" id="IPR012946">
    <property type="entry name" value="X8"/>
</dbReference>
<keyword evidence="14 17" id="KW-0326">Glycosidase</keyword>
<dbReference type="SMART" id="SM00768">
    <property type="entry name" value="X8"/>
    <property type="match status" value="1"/>
</dbReference>
<dbReference type="Gene3D" id="1.20.58.1040">
    <property type="match status" value="1"/>
</dbReference>
<dbReference type="InterPro" id="IPR000490">
    <property type="entry name" value="Glyco_hydro_17"/>
</dbReference>
<feature type="signal peptide" evidence="19">
    <location>
        <begin position="1"/>
        <end position="22"/>
    </location>
</feature>
<dbReference type="EC" id="3.2.1.39" evidence="4"/>
<sequence length="1048" mass="114639">MGWASELLVAVSWLCVVGCARGIGANWGTQASHPLPPSTVVQMLKDNGIQKAKLFDADDRVLSALVNSGIQVMVGIPNDMLASLASDHKAAERWVAKNVSDYVHDGVDIRFVAVGNEPFLETYNGSFLQTTYPALQNIQVALDAAGLSNRVRATVPLNADVYGSVTGKPSDGDFRSNIHDLMLSIVKFLSDNGAPFTANIYPFISLYEDPNFPVDYAFFDGYSSPIVDGAITYTNVFDANHDTLVAALQRNGFGNVSIIVGEIGWPTDGNMNANQQLAQRFNKGFMSHVSSGNGTPLRPGPIDAYLFSLVDEDEKSIQPGNFERHWGVFAYDGSPKYELDLRSTTAEAAAAAAAAAATNSSSLVGAKNIKYLERKWCVLKPSVSLDDAEIAPSVSYACENADCSSLGYKTTCSDLDAQGNISYAFNSYYQKNDQDNRACGFSGLATVTEEDPSTSTCKFDIMIDAEAAESWKARTLTQLNLLWTADHAMINAEQNNSKTVISSHAWFSCVRMGQVTLGEELNGRKTKRGWGLLVLSQVVHQEGGQALKLKSEGENSKNFGLVFLDKCPEMYATEQSLHEALPLSVSGMHVRMRSLMMDWNANASLLWDWDNHAPFGGNCKLSGGGASSGSELGNGSSSKSTISASFDSSSKAGKEPEFVANPRNHDKNRFLQESDCPPVAALAAGLEESQIGLKLGKRTYFEDVSAESNAKNPFSSLDSASAATALAKKSRVTHQSAQSTFCQVEGCNVDLSEAKDYHRKHRVCVTHSKCPKVIVAGQERRFCQQCSRLLGSKQLIMLFQEIELFLFVFHELSEFDQKKRSCRRRLSDHNARRRKPRPSLITFNSTAFSSSFYDDRHHMNLLWNKTLFGHMRSMASTTIEGSQNDKLTQMRGPWVKSTKELGIDEQLPLPNTQLSNGFFTLYHDVDKLLPLKGTAAEVLNQGSEASAGASNYDGAPDLRRALSLLSTNAWGSPDPGQPSSIVDFLDPNHHSTAEPMMPTMNSSGQYFPGQPLAQQAQLLPFTMHRDDNHPQGVQLQNRDPLFDPSQIH</sequence>
<feature type="compositionally biased region" description="Polar residues" evidence="18">
    <location>
        <begin position="641"/>
        <end position="651"/>
    </location>
</feature>
<evidence type="ECO:0000256" key="16">
    <source>
        <dbReference type="RuleBase" id="RU004335"/>
    </source>
</evidence>
<keyword evidence="7 19" id="KW-0732">Signal</keyword>
<dbReference type="GO" id="GO:0005975">
    <property type="term" value="P:carbohydrate metabolic process"/>
    <property type="evidence" value="ECO:0007669"/>
    <property type="project" value="InterPro"/>
</dbReference>
<dbReference type="GO" id="GO:0042973">
    <property type="term" value="F:glucan endo-1,3-beta-D-glucosidase activity"/>
    <property type="evidence" value="ECO:0007669"/>
    <property type="project" value="UniProtKB-EC"/>
</dbReference>
<keyword evidence="15" id="KW-0862">Zinc</keyword>
<evidence type="ECO:0000256" key="5">
    <source>
        <dbReference type="ARBA" id="ARBA00022475"/>
    </source>
</evidence>
<evidence type="ECO:0000256" key="1">
    <source>
        <dbReference type="ARBA" id="ARBA00000382"/>
    </source>
</evidence>
<dbReference type="PANTHER" id="PTHR32227">
    <property type="entry name" value="GLUCAN ENDO-1,3-BETA-GLUCOSIDASE BG1-RELATED-RELATED"/>
    <property type="match status" value="1"/>
</dbReference>
<dbReference type="FunFam" id="3.20.20.80:FF:000008">
    <property type="entry name" value="Glucan endo-1,3-beta-glucosidase 5"/>
    <property type="match status" value="1"/>
</dbReference>
<dbReference type="GO" id="GO:0008270">
    <property type="term" value="F:zinc ion binding"/>
    <property type="evidence" value="ECO:0007669"/>
    <property type="project" value="UniProtKB-KW"/>
</dbReference>
<dbReference type="PROSITE" id="PS51141">
    <property type="entry name" value="ZF_SBP"/>
    <property type="match status" value="1"/>
</dbReference>
<evidence type="ECO:0000256" key="9">
    <source>
        <dbReference type="ARBA" id="ARBA00022821"/>
    </source>
</evidence>
<feature type="domain" description="SBP-type" evidence="20">
    <location>
        <begin position="739"/>
        <end position="836"/>
    </location>
</feature>
<keyword evidence="8 17" id="KW-0378">Hydrolase</keyword>
<evidence type="ECO:0000256" key="17">
    <source>
        <dbReference type="RuleBase" id="RU004336"/>
    </source>
</evidence>
<organism evidence="21 22">
    <name type="scientific">Musa troglodytarum</name>
    <name type="common">fe'i banana</name>
    <dbReference type="NCBI Taxonomy" id="320322"/>
    <lineage>
        <taxon>Eukaryota</taxon>
        <taxon>Viridiplantae</taxon>
        <taxon>Streptophyta</taxon>
        <taxon>Embryophyta</taxon>
        <taxon>Tracheophyta</taxon>
        <taxon>Spermatophyta</taxon>
        <taxon>Magnoliopsida</taxon>
        <taxon>Liliopsida</taxon>
        <taxon>Zingiberales</taxon>
        <taxon>Musaceae</taxon>
        <taxon>Musa</taxon>
    </lineage>
</organism>
<keyword evidence="11" id="KW-1015">Disulfide bond</keyword>
<evidence type="ECO:0000313" key="22">
    <source>
        <dbReference type="Proteomes" id="UP001055439"/>
    </source>
</evidence>
<evidence type="ECO:0000256" key="15">
    <source>
        <dbReference type="PROSITE-ProRule" id="PRU00470"/>
    </source>
</evidence>
<comment type="subcellular location">
    <subcellularLocation>
        <location evidence="2">Cell membrane</location>
        <topology evidence="2">Lipid-anchor</topology>
        <topology evidence="2">GPI-anchor</topology>
    </subcellularLocation>
</comment>
<dbReference type="InterPro" id="IPR004333">
    <property type="entry name" value="SBP_dom"/>
</dbReference>
<evidence type="ECO:0000256" key="13">
    <source>
        <dbReference type="ARBA" id="ARBA00023288"/>
    </source>
</evidence>
<dbReference type="GO" id="GO:0006952">
    <property type="term" value="P:defense response"/>
    <property type="evidence" value="ECO:0007669"/>
    <property type="project" value="UniProtKB-KW"/>
</dbReference>
<protein>
    <recommendedName>
        <fullName evidence="4">glucan endo-1,3-beta-D-glucosidase</fullName>
        <ecNumber evidence="4">3.2.1.39</ecNumber>
    </recommendedName>
</protein>
<dbReference type="SUPFAM" id="SSF51445">
    <property type="entry name" value="(Trans)glycosidases"/>
    <property type="match status" value="1"/>
</dbReference>
<accession>A0A9E7H381</accession>
<keyword evidence="13" id="KW-0449">Lipoprotein</keyword>
<comment type="catalytic activity">
    <reaction evidence="1">
        <text>Hydrolysis of (1-&gt;3)-beta-D-glucosidic linkages in (1-&gt;3)-beta-D-glucans.</text>
        <dbReference type="EC" id="3.2.1.39"/>
    </reaction>
</comment>
<feature type="region of interest" description="Disordered" evidence="18">
    <location>
        <begin position="1024"/>
        <end position="1048"/>
    </location>
</feature>
<dbReference type="SUPFAM" id="SSF103612">
    <property type="entry name" value="SBT domain"/>
    <property type="match status" value="1"/>
</dbReference>
<keyword evidence="6" id="KW-0336">GPI-anchor</keyword>
<keyword evidence="12" id="KW-0325">Glycoprotein</keyword>
<evidence type="ECO:0000256" key="6">
    <source>
        <dbReference type="ARBA" id="ARBA00022622"/>
    </source>
</evidence>
<proteinExistence type="inferred from homology"/>
<evidence type="ECO:0000256" key="7">
    <source>
        <dbReference type="ARBA" id="ARBA00022729"/>
    </source>
</evidence>
<evidence type="ECO:0000256" key="12">
    <source>
        <dbReference type="ARBA" id="ARBA00023180"/>
    </source>
</evidence>
<name>A0A9E7H381_9LILI</name>
<feature type="compositionally biased region" description="Low complexity" evidence="18">
    <location>
        <begin position="628"/>
        <end position="640"/>
    </location>
</feature>
<feature type="compositionally biased region" description="Basic and acidic residues" evidence="18">
    <location>
        <begin position="652"/>
        <end position="671"/>
    </location>
</feature>
<comment type="similarity">
    <text evidence="3 16">Belongs to the glycosyl hydrolase 17 family.</text>
</comment>
<feature type="chain" id="PRO_5039134149" description="glucan endo-1,3-beta-D-glucosidase" evidence="19">
    <location>
        <begin position="23"/>
        <end position="1048"/>
    </location>
</feature>
<evidence type="ECO:0000256" key="19">
    <source>
        <dbReference type="SAM" id="SignalP"/>
    </source>
</evidence>
<dbReference type="Pfam" id="PF07983">
    <property type="entry name" value="X8"/>
    <property type="match status" value="1"/>
</dbReference>
<keyword evidence="9" id="KW-0611">Plant defense</keyword>
<evidence type="ECO:0000313" key="21">
    <source>
        <dbReference type="EMBL" id="URE22767.1"/>
    </source>
</evidence>
<evidence type="ECO:0000256" key="3">
    <source>
        <dbReference type="ARBA" id="ARBA00008773"/>
    </source>
</evidence>
<dbReference type="Proteomes" id="UP001055439">
    <property type="component" value="Chromosome 8"/>
</dbReference>
<dbReference type="FunFam" id="1.20.58.1040:FF:000002">
    <property type="entry name" value="Glucan endo-1,3-beta-glucosidase 8"/>
    <property type="match status" value="1"/>
</dbReference>
<keyword evidence="22" id="KW-1185">Reference proteome</keyword>
<keyword evidence="15" id="KW-0479">Metal-binding</keyword>